<dbReference type="AlphaFoldDB" id="A0A426YPE9"/>
<dbReference type="Proteomes" id="UP000290560">
    <property type="component" value="Unassembled WGS sequence"/>
</dbReference>
<reference evidence="2" key="3">
    <citation type="submission" date="2018-09" db="EMBL/GenBank/DDBJ databases">
        <authorList>
            <person name="Harrison J."/>
            <person name="Moore K.A."/>
            <person name="Paszkiewicz K."/>
            <person name="Jones T."/>
            <person name="Grant M."/>
            <person name="Ambacheew D."/>
            <person name="Muzemil S."/>
            <person name="Studholme D."/>
        </authorList>
    </citation>
    <scope>NUCLEOTIDE SEQUENCE</scope>
</reference>
<protein>
    <submittedName>
        <fullName evidence="2">Uncharacterized protein</fullName>
    </submittedName>
</protein>
<accession>A0A426YPE9</accession>
<organism evidence="2 4">
    <name type="scientific">Ensete ventricosum</name>
    <name type="common">Abyssinian banana</name>
    <name type="synonym">Musa ensete</name>
    <dbReference type="NCBI Taxonomy" id="4639"/>
    <lineage>
        <taxon>Eukaryota</taxon>
        <taxon>Viridiplantae</taxon>
        <taxon>Streptophyta</taxon>
        <taxon>Embryophyta</taxon>
        <taxon>Tracheophyta</taxon>
        <taxon>Spermatophyta</taxon>
        <taxon>Magnoliopsida</taxon>
        <taxon>Liliopsida</taxon>
        <taxon>Zingiberales</taxon>
        <taxon>Musaceae</taxon>
        <taxon>Ensete</taxon>
    </lineage>
</organism>
<reference evidence="3" key="2">
    <citation type="journal article" date="2018" name="Data Brief">
        <title>Genome sequence data from 17 accessions of Ensete ventricosum, a staple food crop for millions in Ethiopia.</title>
        <authorList>
            <person name="Yemataw Z."/>
            <person name="Muzemil S."/>
            <person name="Ambachew D."/>
            <person name="Tripathi L."/>
            <person name="Tesfaye K."/>
            <person name="Chala A."/>
            <person name="Farbos A."/>
            <person name="O'Neill P."/>
            <person name="Moore K."/>
            <person name="Grant M."/>
            <person name="Studholme D.J."/>
        </authorList>
    </citation>
    <scope>NUCLEOTIDE SEQUENCE [LARGE SCALE GENOMIC DNA]</scope>
    <source>
        <tissue evidence="3">Leaf</tissue>
    </source>
</reference>
<evidence type="ECO:0000256" key="1">
    <source>
        <dbReference type="SAM" id="MobiDB-lite"/>
    </source>
</evidence>
<dbReference type="Proteomes" id="UP000287651">
    <property type="component" value="Unassembled WGS sequence"/>
</dbReference>
<evidence type="ECO:0000313" key="2">
    <source>
        <dbReference type="EMBL" id="RRT53592.1"/>
    </source>
</evidence>
<proteinExistence type="predicted"/>
<feature type="region of interest" description="Disordered" evidence="1">
    <location>
        <begin position="40"/>
        <end position="67"/>
    </location>
</feature>
<evidence type="ECO:0000313" key="3">
    <source>
        <dbReference type="EMBL" id="RZR71856.1"/>
    </source>
</evidence>
<reference evidence="2 4" key="1">
    <citation type="journal article" date="2014" name="Agronomy (Basel)">
        <title>A Draft Genome Sequence for Ensete ventricosum, the Drought-Tolerant Tree Against Hunger.</title>
        <authorList>
            <person name="Harrison J."/>
            <person name="Moore K.A."/>
            <person name="Paszkiewicz K."/>
            <person name="Jones T."/>
            <person name="Grant M."/>
            <person name="Ambacheew D."/>
            <person name="Muzemil S."/>
            <person name="Studholme D.J."/>
        </authorList>
    </citation>
    <scope>NUCLEOTIDE SEQUENCE [LARGE SCALE GENOMIC DNA]</scope>
</reference>
<gene>
    <name evidence="2" type="ORF">B296_00042845</name>
    <name evidence="3" type="ORF">BHM03_00007940</name>
</gene>
<sequence>MELRKRKQGSNGVRRVMAVHGRGRTALVDGERQQAWLAEAPSTTAEEEAATVDGLQPSITRGERQQE</sequence>
<evidence type="ECO:0000313" key="4">
    <source>
        <dbReference type="Proteomes" id="UP000287651"/>
    </source>
</evidence>
<dbReference type="EMBL" id="AMZH03011060">
    <property type="protein sequence ID" value="RRT53592.1"/>
    <property type="molecule type" value="Genomic_DNA"/>
</dbReference>
<name>A0A426YPE9_ENSVE</name>
<dbReference type="EMBL" id="KV875596">
    <property type="protein sequence ID" value="RZR71856.1"/>
    <property type="molecule type" value="Genomic_DNA"/>
</dbReference>